<dbReference type="GO" id="GO:0009228">
    <property type="term" value="P:thiamine biosynthetic process"/>
    <property type="evidence" value="ECO:0007669"/>
    <property type="project" value="UniProtKB-KW"/>
</dbReference>
<keyword evidence="8" id="KW-0418">Kinase</keyword>
<organism evidence="12 13">
    <name type="scientific">Zingiber officinale</name>
    <name type="common">Ginger</name>
    <name type="synonym">Amomum zingiber</name>
    <dbReference type="NCBI Taxonomy" id="94328"/>
    <lineage>
        <taxon>Eukaryota</taxon>
        <taxon>Viridiplantae</taxon>
        <taxon>Streptophyta</taxon>
        <taxon>Embryophyta</taxon>
        <taxon>Tracheophyta</taxon>
        <taxon>Spermatophyta</taxon>
        <taxon>Magnoliopsida</taxon>
        <taxon>Liliopsida</taxon>
        <taxon>Zingiberales</taxon>
        <taxon>Zingiberaceae</taxon>
        <taxon>Zingiber</taxon>
    </lineage>
</organism>
<comment type="catalytic activity">
    <reaction evidence="1">
        <text>5-(2-hydroxyethyl)-4-methylthiazole + ATP = 4-methyl-5-(2-phosphooxyethyl)-thiazole + ADP + H(+)</text>
        <dbReference type="Rhea" id="RHEA:24212"/>
        <dbReference type="ChEBI" id="CHEBI:15378"/>
        <dbReference type="ChEBI" id="CHEBI:17957"/>
        <dbReference type="ChEBI" id="CHEBI:30616"/>
        <dbReference type="ChEBI" id="CHEBI:58296"/>
        <dbReference type="ChEBI" id="CHEBI:456216"/>
        <dbReference type="EC" id="2.7.1.50"/>
    </reaction>
</comment>
<evidence type="ECO:0000256" key="4">
    <source>
        <dbReference type="ARBA" id="ARBA00012129"/>
    </source>
</evidence>
<evidence type="ECO:0000256" key="7">
    <source>
        <dbReference type="ARBA" id="ARBA00022741"/>
    </source>
</evidence>
<dbReference type="AlphaFoldDB" id="A0A8J5H461"/>
<keyword evidence="11" id="KW-0784">Thiamine biosynthesis</keyword>
<dbReference type="Pfam" id="PF02110">
    <property type="entry name" value="HK"/>
    <property type="match status" value="2"/>
</dbReference>
<gene>
    <name evidence="12" type="ORF">ZIOFF_030414</name>
</gene>
<evidence type="ECO:0000256" key="11">
    <source>
        <dbReference type="ARBA" id="ARBA00022977"/>
    </source>
</evidence>
<dbReference type="GO" id="GO:0004417">
    <property type="term" value="F:hydroxyethylthiazole kinase activity"/>
    <property type="evidence" value="ECO:0007669"/>
    <property type="project" value="UniProtKB-EC"/>
</dbReference>
<protein>
    <recommendedName>
        <fullName evidence="4">hydroxyethylthiazole kinase</fullName>
        <ecNumber evidence="4">2.7.1.50</ecNumber>
    </recommendedName>
</protein>
<dbReference type="InterPro" id="IPR000417">
    <property type="entry name" value="Hyethyz_kinase"/>
</dbReference>
<dbReference type="UniPathway" id="UPA00060">
    <property type="reaction ID" value="UER00139"/>
</dbReference>
<evidence type="ECO:0000256" key="3">
    <source>
        <dbReference type="ARBA" id="ARBA00004868"/>
    </source>
</evidence>
<dbReference type="GO" id="GO:0009229">
    <property type="term" value="P:thiamine diphosphate biosynthetic process"/>
    <property type="evidence" value="ECO:0007669"/>
    <property type="project" value="UniProtKB-UniPathway"/>
</dbReference>
<sequence>MAGEAEASAVEIASSAAGWGGRAWGFLERVRSRAPLVQCITNFVSMDLMANALLAAGASPAMVHSLREIEDLTPRVDALCVNIGTLSDGWLPSMQAAAAAASRAGRPWVLDPVAVSASDFRMEACLGLVALGPTVIRGNPSEIIALCRACRNRDSKVMKGTVHYSREMEGVITCINSGAELLMNSPLVEVVANIAIACEIAGRTRNCSCVSQDALYHSLEGVDSSHESLDALESAKSLAFRSGSIVAVSGATDYITDGKKVIAAKNGVAMLQKITATGCTVTALIAAFVAVEPSNPLEATACALSVFGLAAELGFEMARGPASLRVHMIDSLHGLDANAVLSGAQISVVS</sequence>
<keyword evidence="10" id="KW-0460">Magnesium</keyword>
<keyword evidence="6" id="KW-0479">Metal-binding</keyword>
<dbReference type="Gene3D" id="3.40.1190.20">
    <property type="match status" value="1"/>
</dbReference>
<evidence type="ECO:0000313" key="12">
    <source>
        <dbReference type="EMBL" id="KAG6512314.1"/>
    </source>
</evidence>
<keyword evidence="9" id="KW-0067">ATP-binding</keyword>
<comment type="caution">
    <text evidence="12">The sequence shown here is derived from an EMBL/GenBank/DDBJ whole genome shotgun (WGS) entry which is preliminary data.</text>
</comment>
<dbReference type="EMBL" id="JACMSC010000008">
    <property type="protein sequence ID" value="KAG6512314.1"/>
    <property type="molecule type" value="Genomic_DNA"/>
</dbReference>
<keyword evidence="7" id="KW-0547">Nucleotide-binding</keyword>
<name>A0A8J5H461_ZINOF</name>
<evidence type="ECO:0000256" key="5">
    <source>
        <dbReference type="ARBA" id="ARBA00022679"/>
    </source>
</evidence>
<proteinExistence type="inferred from homology"/>
<evidence type="ECO:0000313" key="13">
    <source>
        <dbReference type="Proteomes" id="UP000734854"/>
    </source>
</evidence>
<evidence type="ECO:0000256" key="1">
    <source>
        <dbReference type="ARBA" id="ARBA00001771"/>
    </source>
</evidence>
<dbReference type="SUPFAM" id="SSF53613">
    <property type="entry name" value="Ribokinase-like"/>
    <property type="match status" value="1"/>
</dbReference>
<dbReference type="EC" id="2.7.1.50" evidence="4"/>
<dbReference type="HAMAP" id="MF_00228">
    <property type="entry name" value="Thz_kinase"/>
    <property type="match status" value="1"/>
</dbReference>
<accession>A0A8J5H461</accession>
<dbReference type="Proteomes" id="UP000734854">
    <property type="component" value="Unassembled WGS sequence"/>
</dbReference>
<reference evidence="12 13" key="1">
    <citation type="submission" date="2020-08" db="EMBL/GenBank/DDBJ databases">
        <title>Plant Genome Project.</title>
        <authorList>
            <person name="Zhang R.-G."/>
        </authorList>
    </citation>
    <scope>NUCLEOTIDE SEQUENCE [LARGE SCALE GENOMIC DNA]</scope>
    <source>
        <tissue evidence="12">Rhizome</tissue>
    </source>
</reference>
<comment type="cofactor">
    <cofactor evidence="2">
        <name>Mg(2+)</name>
        <dbReference type="ChEBI" id="CHEBI:18420"/>
    </cofactor>
</comment>
<dbReference type="InterPro" id="IPR029056">
    <property type="entry name" value="Ribokinase-like"/>
</dbReference>
<dbReference type="CDD" id="cd01170">
    <property type="entry name" value="THZ_kinase"/>
    <property type="match status" value="1"/>
</dbReference>
<dbReference type="GO" id="GO:0005524">
    <property type="term" value="F:ATP binding"/>
    <property type="evidence" value="ECO:0007669"/>
    <property type="project" value="UniProtKB-KW"/>
</dbReference>
<evidence type="ECO:0000256" key="2">
    <source>
        <dbReference type="ARBA" id="ARBA00001946"/>
    </source>
</evidence>
<comment type="pathway">
    <text evidence="3">Cofactor biosynthesis; thiamine diphosphate biosynthesis; 4-methyl-5-(2-phosphoethyl)-thiazole from 5-(2-hydroxyethyl)-4-methylthiazole: step 1/1.</text>
</comment>
<keyword evidence="5" id="KW-0808">Transferase</keyword>
<evidence type="ECO:0000256" key="6">
    <source>
        <dbReference type="ARBA" id="ARBA00022723"/>
    </source>
</evidence>
<evidence type="ECO:0000256" key="8">
    <source>
        <dbReference type="ARBA" id="ARBA00022777"/>
    </source>
</evidence>
<evidence type="ECO:0000256" key="10">
    <source>
        <dbReference type="ARBA" id="ARBA00022842"/>
    </source>
</evidence>
<dbReference type="PRINTS" id="PR01099">
    <property type="entry name" value="HYETHTZKNASE"/>
</dbReference>
<keyword evidence="13" id="KW-1185">Reference proteome</keyword>
<dbReference type="GO" id="GO:0000287">
    <property type="term" value="F:magnesium ion binding"/>
    <property type="evidence" value="ECO:0007669"/>
    <property type="project" value="InterPro"/>
</dbReference>
<evidence type="ECO:0000256" key="9">
    <source>
        <dbReference type="ARBA" id="ARBA00022840"/>
    </source>
</evidence>